<dbReference type="GO" id="GO:0015886">
    <property type="term" value="P:heme transport"/>
    <property type="evidence" value="ECO:0007669"/>
    <property type="project" value="InterPro"/>
</dbReference>
<dbReference type="PANTHER" id="PTHR37531:SF1">
    <property type="entry name" value="HEME EXPORTER PROTEIN D"/>
    <property type="match status" value="1"/>
</dbReference>
<keyword evidence="15" id="KW-1185">Reference proteome</keyword>
<dbReference type="eggNOG" id="COG3114">
    <property type="taxonomic scope" value="Bacteria"/>
</dbReference>
<evidence type="ECO:0000256" key="13">
    <source>
        <dbReference type="SAM" id="MobiDB-lite"/>
    </source>
</evidence>
<evidence type="ECO:0000256" key="12">
    <source>
        <dbReference type="RuleBase" id="RU363101"/>
    </source>
</evidence>
<evidence type="ECO:0000256" key="1">
    <source>
        <dbReference type="ARBA" id="ARBA00002442"/>
    </source>
</evidence>
<evidence type="ECO:0000256" key="6">
    <source>
        <dbReference type="ARBA" id="ARBA00022475"/>
    </source>
</evidence>
<keyword evidence="6 12" id="KW-1003">Cell membrane</keyword>
<dbReference type="InterPro" id="IPR052075">
    <property type="entry name" value="Heme_exporter_D"/>
</dbReference>
<evidence type="ECO:0000256" key="2">
    <source>
        <dbReference type="ARBA" id="ARBA00004377"/>
    </source>
</evidence>
<evidence type="ECO:0000313" key="14">
    <source>
        <dbReference type="EMBL" id="AIU73590.1"/>
    </source>
</evidence>
<proteinExistence type="inferred from homology"/>
<evidence type="ECO:0000313" key="15">
    <source>
        <dbReference type="Proteomes" id="UP000029986"/>
    </source>
</evidence>
<keyword evidence="10 12" id="KW-1133">Transmembrane helix</keyword>
<dbReference type="GO" id="GO:1903607">
    <property type="term" value="P:cytochrome c biosynthetic process"/>
    <property type="evidence" value="ECO:0007669"/>
    <property type="project" value="TreeGrafter"/>
</dbReference>
<feature type="region of interest" description="Disordered" evidence="13">
    <location>
        <begin position="57"/>
        <end position="79"/>
    </location>
</feature>
<dbReference type="InterPro" id="IPR007078">
    <property type="entry name" value="Haem_export_protD_CcmD"/>
</dbReference>
<evidence type="ECO:0000256" key="4">
    <source>
        <dbReference type="ARBA" id="ARBA00016461"/>
    </source>
</evidence>
<dbReference type="GeneID" id="56892668"/>
<dbReference type="HOGENOM" id="CLU_180892_0_0_6"/>
<evidence type="ECO:0000256" key="11">
    <source>
        <dbReference type="ARBA" id="ARBA00023136"/>
    </source>
</evidence>
<keyword evidence="8 12" id="KW-0812">Transmembrane</keyword>
<comment type="function">
    <text evidence="1 12">Required for the export of heme to the periplasm for the biogenesis of c-type cytochromes.</text>
</comment>
<sequence length="79" mass="9088">MSPAFSSWQDFFAMGGYAFYVWLSVAATLIPLLLLVCHTQWQRRQILTEVRRHQAREQRMKQAQGQQRASSASQGEQSS</sequence>
<comment type="subcellular location">
    <subcellularLocation>
        <location evidence="2 12">Cell inner membrane</location>
        <topology evidence="2 12">Single-pass membrane protein</topology>
    </subcellularLocation>
</comment>
<dbReference type="PANTHER" id="PTHR37531">
    <property type="entry name" value="HEME EXPORTER PROTEIN D"/>
    <property type="match status" value="1"/>
</dbReference>
<organism evidence="14 15">
    <name type="scientific">Hafnia alvei FB1</name>
    <dbReference type="NCBI Taxonomy" id="1453496"/>
    <lineage>
        <taxon>Bacteria</taxon>
        <taxon>Pseudomonadati</taxon>
        <taxon>Pseudomonadota</taxon>
        <taxon>Gammaproteobacteria</taxon>
        <taxon>Enterobacterales</taxon>
        <taxon>Hafniaceae</taxon>
        <taxon>Hafnia</taxon>
    </lineage>
</organism>
<evidence type="ECO:0000256" key="3">
    <source>
        <dbReference type="ARBA" id="ARBA00008741"/>
    </source>
</evidence>
<dbReference type="KEGG" id="hav:AT03_15115"/>
<keyword evidence="11 12" id="KW-0472">Membrane</keyword>
<evidence type="ECO:0000256" key="7">
    <source>
        <dbReference type="ARBA" id="ARBA00022519"/>
    </source>
</evidence>
<dbReference type="RefSeq" id="WP_025797738.1">
    <property type="nucleotide sequence ID" value="NZ_CP009706.1"/>
</dbReference>
<evidence type="ECO:0000256" key="8">
    <source>
        <dbReference type="ARBA" id="ARBA00022692"/>
    </source>
</evidence>
<keyword evidence="7 12" id="KW-0997">Cell inner membrane</keyword>
<dbReference type="PATRIC" id="fig|1453496.5.peg.3092"/>
<dbReference type="OrthoDB" id="9815607at2"/>
<name>A0A097R4E0_HAFAL</name>
<keyword evidence="9 12" id="KW-0201">Cytochrome c-type biogenesis</keyword>
<dbReference type="NCBIfam" id="TIGR03141">
    <property type="entry name" value="cytochro_ccmD"/>
    <property type="match status" value="1"/>
</dbReference>
<comment type="similarity">
    <text evidence="3 12">Belongs to the CcmD/CycX/HelD family.</text>
</comment>
<dbReference type="AlphaFoldDB" id="A0A097R4E0"/>
<dbReference type="EMBL" id="CP009706">
    <property type="protein sequence ID" value="AIU73590.1"/>
    <property type="molecule type" value="Genomic_DNA"/>
</dbReference>
<reference evidence="14 15" key="1">
    <citation type="journal article" date="2014" name="Gut Pathog.">
        <title>Gene clusters of Hafnia alvei strain FB1 important in survival and pathogenesis: a draft genome perspective.</title>
        <authorList>
            <person name="Tan J.Y."/>
            <person name="Yin W.F."/>
            <person name="Chan K.G."/>
        </authorList>
    </citation>
    <scope>NUCLEOTIDE SEQUENCE [LARGE SCALE GENOMIC DNA]</scope>
    <source>
        <strain evidence="14 15">FB1</strain>
    </source>
</reference>
<feature type="transmembrane region" description="Helical" evidence="12">
    <location>
        <begin position="17"/>
        <end position="37"/>
    </location>
</feature>
<evidence type="ECO:0000256" key="5">
    <source>
        <dbReference type="ARBA" id="ARBA00022448"/>
    </source>
</evidence>
<evidence type="ECO:0000256" key="9">
    <source>
        <dbReference type="ARBA" id="ARBA00022748"/>
    </source>
</evidence>
<evidence type="ECO:0000256" key="10">
    <source>
        <dbReference type="ARBA" id="ARBA00022989"/>
    </source>
</evidence>
<accession>A0A097R4E0</accession>
<dbReference type="Proteomes" id="UP000029986">
    <property type="component" value="Chromosome"/>
</dbReference>
<protein>
    <recommendedName>
        <fullName evidence="4 12">Heme exporter protein D</fullName>
    </recommendedName>
</protein>
<gene>
    <name evidence="14" type="ORF">AT03_15115</name>
</gene>
<dbReference type="Pfam" id="PF04995">
    <property type="entry name" value="CcmD"/>
    <property type="match status" value="1"/>
</dbReference>
<dbReference type="GO" id="GO:0005886">
    <property type="term" value="C:plasma membrane"/>
    <property type="evidence" value="ECO:0007669"/>
    <property type="project" value="UniProtKB-SubCell"/>
</dbReference>
<keyword evidence="5 12" id="KW-0813">Transport</keyword>
<dbReference type="GO" id="GO:0017004">
    <property type="term" value="P:cytochrome complex assembly"/>
    <property type="evidence" value="ECO:0007669"/>
    <property type="project" value="UniProtKB-KW"/>
</dbReference>
<feature type="compositionally biased region" description="Low complexity" evidence="13">
    <location>
        <begin position="62"/>
        <end position="79"/>
    </location>
</feature>